<dbReference type="PROSITE" id="PS51399">
    <property type="entry name" value="SEP"/>
    <property type="match status" value="2"/>
</dbReference>
<keyword evidence="6" id="KW-1185">Reference proteome</keyword>
<sequence length="671" mass="73404">MGDDDHKPPPTTEEIRQKMISSFTTEITSSSEQVAILILEAHQWDIAAAVSAFRDAVVAAADAASTARENAHSTIRLRSPRSPSRAFSPSDGNILSDSDEKEYDDAMESDDVDRDLPSSSSSLASLPRRLKFRSLSEILSVTPQVIPRTVTLYRNGVTFDDDNILWPLDDPQCAEYLEFVESLESPRALDSPGGTRRVLITLIRRQQEDFHEPPKPFQGVGRTLAEPDSVPPASSNSLTTEATSSMDPTAPTTSIKVILADGTPIVSRFTTTHHTIRDVRDFIDAATPGASRDYQLLIMGSSPPTPLTTDLDQTIDQAGISNSVLTLKGESLRRRRRKERKKRSEEEVSFAMGDDDHKPPPTTEEIRQKMISSFTTEITSSSEQVAILILEAHQWDIAAAVSAFRDAVVAAADAASTARENAHSTIRLRSPRSPSRAFSPSDGNILSDSDEKEYDDAMESDDVDRDLPSSSSSLASLPRRLKFRSLSEILSVTPQVIPRTVTLYRNGVTFDDDNILWPLDDPQCAEYLEFVESLESPRALDSPGGTRRVLITLIRRQQEDFHEPPKPFQGVGRTLAEPDSVPPASSNSLTTEATSSMDPTAPTTSIKVILADGTPIVSRDVRDFIDAATPGASRDYQLLIMGSSPPTPLTTDLDQTIDQAGISNSVLTLKF</sequence>
<feature type="region of interest" description="Disordered" evidence="2">
    <location>
        <begin position="419"/>
        <end position="472"/>
    </location>
</feature>
<dbReference type="Gene3D" id="3.30.420.210">
    <property type="entry name" value="SEP domain"/>
    <property type="match status" value="2"/>
</dbReference>
<evidence type="ECO:0000256" key="2">
    <source>
        <dbReference type="SAM" id="MobiDB-lite"/>
    </source>
</evidence>
<dbReference type="Pfam" id="PF00789">
    <property type="entry name" value="UBX"/>
    <property type="match status" value="1"/>
</dbReference>
<feature type="compositionally biased region" description="Acidic residues" evidence="2">
    <location>
        <begin position="448"/>
        <end position="464"/>
    </location>
</feature>
<dbReference type="Gene3D" id="1.10.8.10">
    <property type="entry name" value="DNA helicase RuvA subunit, C-terminal domain"/>
    <property type="match status" value="2"/>
</dbReference>
<proteinExistence type="predicted"/>
<dbReference type="InterPro" id="IPR036241">
    <property type="entry name" value="NSFL1C_SEP_dom_sf"/>
</dbReference>
<dbReference type="PROSITE" id="PS50033">
    <property type="entry name" value="UBX"/>
    <property type="match status" value="1"/>
</dbReference>
<feature type="compositionally biased region" description="Low complexity" evidence="2">
    <location>
        <begin position="431"/>
        <end position="441"/>
    </location>
</feature>
<feature type="region of interest" description="Disordered" evidence="2">
    <location>
        <begin position="561"/>
        <end position="601"/>
    </location>
</feature>
<feature type="region of interest" description="Disordered" evidence="2">
    <location>
        <begin position="332"/>
        <end position="362"/>
    </location>
</feature>
<dbReference type="CDD" id="cd01770">
    <property type="entry name" value="UBX_UBXN2"/>
    <property type="match status" value="1"/>
</dbReference>
<dbReference type="EMBL" id="JADBGQ010000004">
    <property type="protein sequence ID" value="KAG5401269.1"/>
    <property type="molecule type" value="Genomic_DNA"/>
</dbReference>
<evidence type="ECO:0000313" key="6">
    <source>
        <dbReference type="Proteomes" id="UP000823674"/>
    </source>
</evidence>
<reference evidence="5 6" key="1">
    <citation type="submission" date="2021-03" db="EMBL/GenBank/DDBJ databases">
        <authorList>
            <person name="King G.J."/>
            <person name="Bancroft I."/>
            <person name="Baten A."/>
            <person name="Bloomfield J."/>
            <person name="Borpatragohain P."/>
            <person name="He Z."/>
            <person name="Irish N."/>
            <person name="Irwin J."/>
            <person name="Liu K."/>
            <person name="Mauleon R.P."/>
            <person name="Moore J."/>
            <person name="Morris R."/>
            <person name="Ostergaard L."/>
            <person name="Wang B."/>
            <person name="Wells R."/>
        </authorList>
    </citation>
    <scope>NUCLEOTIDE SEQUENCE [LARGE SCALE GENOMIC DNA]</scope>
    <source>
        <strain evidence="5">R-o-18</strain>
        <tissue evidence="5">Leaf</tissue>
    </source>
</reference>
<protein>
    <recommendedName>
        <fullName evidence="7">UBX domain-containing protein</fullName>
    </recommendedName>
</protein>
<feature type="domain" description="UBX" evidence="3">
    <location>
        <begin position="248"/>
        <end position="328"/>
    </location>
</feature>
<dbReference type="InterPro" id="IPR029071">
    <property type="entry name" value="Ubiquitin-like_domsf"/>
</dbReference>
<feature type="compositionally biased region" description="Low complexity" evidence="2">
    <location>
        <begin position="80"/>
        <end position="90"/>
    </location>
</feature>
<evidence type="ECO:0000259" key="4">
    <source>
        <dbReference type="PROSITE" id="PS51399"/>
    </source>
</evidence>
<dbReference type="SMART" id="SM00553">
    <property type="entry name" value="SEP"/>
    <property type="match status" value="2"/>
</dbReference>
<dbReference type="SUPFAM" id="SSF102848">
    <property type="entry name" value="NSFL1 (p97 ATPase) cofactor p47, SEP domain"/>
    <property type="match status" value="2"/>
</dbReference>
<evidence type="ECO:0000256" key="1">
    <source>
        <dbReference type="ARBA" id="ARBA00022786"/>
    </source>
</evidence>
<feature type="region of interest" description="Disordered" evidence="2">
    <location>
        <begin position="69"/>
        <end position="121"/>
    </location>
</feature>
<gene>
    <name evidence="5" type="primary">A04p021800.1_BraROA</name>
    <name evidence="5" type="ORF">IGI04_015876</name>
</gene>
<evidence type="ECO:0000259" key="3">
    <source>
        <dbReference type="PROSITE" id="PS50033"/>
    </source>
</evidence>
<organism evidence="5 6">
    <name type="scientific">Brassica rapa subsp. trilocularis</name>
    <dbReference type="NCBI Taxonomy" id="1813537"/>
    <lineage>
        <taxon>Eukaryota</taxon>
        <taxon>Viridiplantae</taxon>
        <taxon>Streptophyta</taxon>
        <taxon>Embryophyta</taxon>
        <taxon>Tracheophyta</taxon>
        <taxon>Spermatophyta</taxon>
        <taxon>Magnoliopsida</taxon>
        <taxon>eudicotyledons</taxon>
        <taxon>Gunneridae</taxon>
        <taxon>Pentapetalae</taxon>
        <taxon>rosids</taxon>
        <taxon>malvids</taxon>
        <taxon>Brassicales</taxon>
        <taxon>Brassicaceae</taxon>
        <taxon>Brassiceae</taxon>
        <taxon>Brassica</taxon>
    </lineage>
</organism>
<feature type="compositionally biased region" description="Polar residues" evidence="2">
    <location>
        <begin position="583"/>
        <end position="601"/>
    </location>
</feature>
<name>A0ABQ7MRC6_BRACM</name>
<dbReference type="InterPro" id="IPR012989">
    <property type="entry name" value="SEP_domain"/>
</dbReference>
<dbReference type="CDD" id="cd14273">
    <property type="entry name" value="UBA_TAP-C_like"/>
    <property type="match status" value="2"/>
</dbReference>
<feature type="compositionally biased region" description="Acidic residues" evidence="2">
    <location>
        <begin position="97"/>
        <end position="113"/>
    </location>
</feature>
<dbReference type="PANTHER" id="PTHR23333">
    <property type="entry name" value="UBX DOMAIN CONTAINING PROTEIN"/>
    <property type="match status" value="1"/>
</dbReference>
<evidence type="ECO:0008006" key="7">
    <source>
        <dbReference type="Google" id="ProtNLM"/>
    </source>
</evidence>
<dbReference type="Pfam" id="PF08059">
    <property type="entry name" value="SEP"/>
    <property type="match status" value="2"/>
</dbReference>
<dbReference type="InterPro" id="IPR001012">
    <property type="entry name" value="UBX_dom"/>
</dbReference>
<dbReference type="PANTHER" id="PTHR23333:SF39">
    <property type="entry name" value="UBX DOMAIN-CONTAINING PROTEIN"/>
    <property type="match status" value="1"/>
</dbReference>
<feature type="region of interest" description="Disordered" evidence="2">
    <location>
        <begin position="210"/>
        <end position="250"/>
    </location>
</feature>
<dbReference type="Proteomes" id="UP000823674">
    <property type="component" value="Chromosome A04"/>
</dbReference>
<keyword evidence="1" id="KW-0833">Ubl conjugation pathway</keyword>
<dbReference type="SUPFAM" id="SSF54236">
    <property type="entry name" value="Ubiquitin-like"/>
    <property type="match status" value="2"/>
</dbReference>
<accession>A0ABQ7MRC6</accession>
<dbReference type="Pfam" id="PF14555">
    <property type="entry name" value="UBA_4"/>
    <property type="match status" value="2"/>
</dbReference>
<dbReference type="Gene3D" id="3.10.20.90">
    <property type="entry name" value="Phosphatidylinositol 3-kinase Catalytic Subunit, Chain A, domain 1"/>
    <property type="match status" value="2"/>
</dbReference>
<evidence type="ECO:0000313" key="5">
    <source>
        <dbReference type="EMBL" id="KAG5401269.1"/>
    </source>
</evidence>
<comment type="caution">
    <text evidence="5">The sequence shown here is derived from an EMBL/GenBank/DDBJ whole genome shotgun (WGS) entry which is preliminary data.</text>
</comment>
<feature type="domain" description="SEP" evidence="4">
    <location>
        <begin position="496"/>
        <end position="562"/>
    </location>
</feature>
<feature type="domain" description="SEP" evidence="4">
    <location>
        <begin position="145"/>
        <end position="211"/>
    </location>
</feature>
<feature type="compositionally biased region" description="Polar residues" evidence="2">
    <location>
        <begin position="232"/>
        <end position="250"/>
    </location>
</feature>